<sequence length="250" mass="27472">MKLTPREVEKLALHNAGFLAQKRLACGLKLNYTEAIALIATQEPSSFDRSPFIGFCTGTFPDGTKLITIHNPIVSEDGDLQLTLYGSFLPVPSSMKPEMEDKTVPGNVIPKDGMITLNDGRKAVSLKVFNSGDRPVQVGSHYHFIENGFPVFPSPTTLLSTPIYSSFDLRSTSRNHHRVRCRARNKTPQTFRRESSPFVGSIVGNNSISIGFSSIHDDPMIRLRHLPYHRVPCIVPSPLVSSLVSVDGGA</sequence>
<accession>A0A6A3B592</accession>
<dbReference type="GO" id="GO:0043419">
    <property type="term" value="P:urea catabolic process"/>
    <property type="evidence" value="ECO:0007669"/>
    <property type="project" value="UniProtKB-UniPathway"/>
</dbReference>
<keyword evidence="5" id="KW-1185">Reference proteome</keyword>
<dbReference type="Gene3D" id="2.10.150.10">
    <property type="entry name" value="Urease, beta subunit"/>
    <property type="match status" value="1"/>
</dbReference>
<dbReference type="SUPFAM" id="SSF54111">
    <property type="entry name" value="Urease, gamma-subunit"/>
    <property type="match status" value="1"/>
</dbReference>
<dbReference type="InterPro" id="IPR036463">
    <property type="entry name" value="Urease_gamma_sf"/>
</dbReference>
<dbReference type="Proteomes" id="UP000436088">
    <property type="component" value="Unassembled WGS sequence"/>
</dbReference>
<evidence type="ECO:0000256" key="2">
    <source>
        <dbReference type="ARBA" id="ARBA00012934"/>
    </source>
</evidence>
<evidence type="ECO:0000313" key="4">
    <source>
        <dbReference type="EMBL" id="KAE8711691.1"/>
    </source>
</evidence>
<dbReference type="Pfam" id="PF00547">
    <property type="entry name" value="Urease_gamma"/>
    <property type="match status" value="1"/>
</dbReference>
<dbReference type="Gene3D" id="3.30.280.10">
    <property type="entry name" value="Urease, gamma-like subunit"/>
    <property type="match status" value="2"/>
</dbReference>
<dbReference type="InterPro" id="IPR002019">
    <property type="entry name" value="Urease_beta-like"/>
</dbReference>
<dbReference type="GO" id="GO:0035550">
    <property type="term" value="C:urease complex"/>
    <property type="evidence" value="ECO:0007669"/>
    <property type="project" value="InterPro"/>
</dbReference>
<comment type="pathway">
    <text evidence="1">Nitrogen metabolism; urea degradation; CO(2) and NH(3) from urea (urease route): step 1/1.</text>
</comment>
<evidence type="ECO:0000256" key="1">
    <source>
        <dbReference type="ARBA" id="ARBA00004897"/>
    </source>
</evidence>
<name>A0A6A3B592_HIBSY</name>
<dbReference type="GO" id="GO:0016151">
    <property type="term" value="F:nickel cation binding"/>
    <property type="evidence" value="ECO:0007669"/>
    <property type="project" value="InterPro"/>
</dbReference>
<dbReference type="InterPro" id="IPR050112">
    <property type="entry name" value="Urease_alpha_subunit"/>
</dbReference>
<protein>
    <recommendedName>
        <fullName evidence="2">urease</fullName>
        <ecNumber evidence="2">3.5.1.5</ecNumber>
    </recommendedName>
</protein>
<dbReference type="PANTHER" id="PTHR43440">
    <property type="entry name" value="UREASE"/>
    <property type="match status" value="1"/>
</dbReference>
<gene>
    <name evidence="4" type="ORF">F3Y22_tig00110279pilonHSYRG00029</name>
</gene>
<dbReference type="SUPFAM" id="SSF51278">
    <property type="entry name" value="Urease, beta-subunit"/>
    <property type="match status" value="1"/>
</dbReference>
<proteinExistence type="predicted"/>
<organism evidence="4 5">
    <name type="scientific">Hibiscus syriacus</name>
    <name type="common">Rose of Sharon</name>
    <dbReference type="NCBI Taxonomy" id="106335"/>
    <lineage>
        <taxon>Eukaryota</taxon>
        <taxon>Viridiplantae</taxon>
        <taxon>Streptophyta</taxon>
        <taxon>Embryophyta</taxon>
        <taxon>Tracheophyta</taxon>
        <taxon>Spermatophyta</taxon>
        <taxon>Magnoliopsida</taxon>
        <taxon>eudicotyledons</taxon>
        <taxon>Gunneridae</taxon>
        <taxon>Pentapetalae</taxon>
        <taxon>rosids</taxon>
        <taxon>malvids</taxon>
        <taxon>Malvales</taxon>
        <taxon>Malvaceae</taxon>
        <taxon>Malvoideae</taxon>
        <taxon>Hibiscus</taxon>
    </lineage>
</organism>
<reference evidence="4" key="1">
    <citation type="submission" date="2019-09" db="EMBL/GenBank/DDBJ databases">
        <title>Draft genome information of white flower Hibiscus syriacus.</title>
        <authorList>
            <person name="Kim Y.-M."/>
        </authorList>
    </citation>
    <scope>NUCLEOTIDE SEQUENCE [LARGE SCALE GENOMIC DNA]</scope>
    <source>
        <strain evidence="4">YM2019G1</strain>
    </source>
</reference>
<dbReference type="GO" id="GO:0009039">
    <property type="term" value="F:urease activity"/>
    <property type="evidence" value="ECO:0007669"/>
    <property type="project" value="UniProtKB-EC"/>
</dbReference>
<dbReference type="Pfam" id="PF00699">
    <property type="entry name" value="Urease_beta"/>
    <property type="match status" value="1"/>
</dbReference>
<dbReference type="InterPro" id="IPR002026">
    <property type="entry name" value="Urease_gamma/gamma-beta_su"/>
</dbReference>
<evidence type="ECO:0000256" key="3">
    <source>
        <dbReference type="ARBA" id="ARBA00022801"/>
    </source>
</evidence>
<evidence type="ECO:0000313" key="5">
    <source>
        <dbReference type="Proteomes" id="UP000436088"/>
    </source>
</evidence>
<dbReference type="EC" id="3.5.1.5" evidence="2"/>
<comment type="caution">
    <text evidence="4">The sequence shown here is derived from an EMBL/GenBank/DDBJ whole genome shotgun (WGS) entry which is preliminary data.</text>
</comment>
<dbReference type="PANTHER" id="PTHR43440:SF1">
    <property type="entry name" value="UREASE"/>
    <property type="match status" value="1"/>
</dbReference>
<dbReference type="UniPathway" id="UPA00258">
    <property type="reaction ID" value="UER00370"/>
</dbReference>
<dbReference type="InterPro" id="IPR036461">
    <property type="entry name" value="Urease_betasu_sf"/>
</dbReference>
<dbReference type="EMBL" id="VEPZ02000908">
    <property type="protein sequence ID" value="KAE8711691.1"/>
    <property type="molecule type" value="Genomic_DNA"/>
</dbReference>
<dbReference type="AlphaFoldDB" id="A0A6A3B592"/>
<keyword evidence="3" id="KW-0378">Hydrolase</keyword>